<dbReference type="InterPro" id="IPR043917">
    <property type="entry name" value="DUF5753"/>
</dbReference>
<dbReference type="AlphaFoldDB" id="A0A8J3YU74"/>
<dbReference type="CDD" id="cd00093">
    <property type="entry name" value="HTH_XRE"/>
    <property type="match status" value="1"/>
</dbReference>
<dbReference type="SMART" id="SM00530">
    <property type="entry name" value="HTH_XRE"/>
    <property type="match status" value="1"/>
</dbReference>
<evidence type="ECO:0000259" key="1">
    <source>
        <dbReference type="PROSITE" id="PS50943"/>
    </source>
</evidence>
<dbReference type="Pfam" id="PF13560">
    <property type="entry name" value="HTH_31"/>
    <property type="match status" value="1"/>
</dbReference>
<organism evidence="2 3">
    <name type="scientific">Virgisporangium aliadipatigenens</name>
    <dbReference type="NCBI Taxonomy" id="741659"/>
    <lineage>
        <taxon>Bacteria</taxon>
        <taxon>Bacillati</taxon>
        <taxon>Actinomycetota</taxon>
        <taxon>Actinomycetes</taxon>
        <taxon>Micromonosporales</taxon>
        <taxon>Micromonosporaceae</taxon>
        <taxon>Virgisporangium</taxon>
    </lineage>
</organism>
<accession>A0A8J3YU74</accession>
<comment type="caution">
    <text evidence="2">The sequence shown here is derived from an EMBL/GenBank/DDBJ whole genome shotgun (WGS) entry which is preliminary data.</text>
</comment>
<dbReference type="InterPro" id="IPR010982">
    <property type="entry name" value="Lambda_DNA-bd_dom_sf"/>
</dbReference>
<dbReference type="InterPro" id="IPR001387">
    <property type="entry name" value="Cro/C1-type_HTH"/>
</dbReference>
<dbReference type="GO" id="GO:0003677">
    <property type="term" value="F:DNA binding"/>
    <property type="evidence" value="ECO:0007669"/>
    <property type="project" value="InterPro"/>
</dbReference>
<feature type="domain" description="HTH cro/C1-type" evidence="1">
    <location>
        <begin position="18"/>
        <end position="71"/>
    </location>
</feature>
<dbReference type="Proteomes" id="UP000619260">
    <property type="component" value="Unassembled WGS sequence"/>
</dbReference>
<dbReference type="PROSITE" id="PS50943">
    <property type="entry name" value="HTH_CROC1"/>
    <property type="match status" value="1"/>
</dbReference>
<sequence length="293" mass="32172">MTTDAGSTVPRRQLGRYLRHLREEAHITVKAAADALEWSTPKIWRIESGMVSMRALDVEAMCRFYGAAPDITEALMGLAKETKAKGWWHSYGDAIPGWFELYVGLESAASRLRLYEPELVPGILQTREYATEVYRVAQPDMPAVEIERGVAVRIGRQALLKRSLPAPPRLEVVLNEVVLRRAIPCGMAEQLQHLCSMGALPNVSIRVLPIDGGLHRAAMVGGPFIILDFPANGEGRQSEPSTVYSDGLTGALYLDKPAEVAAFNSVWESTVTASLDEQASADLIAEIARGYRK</sequence>
<reference evidence="2" key="1">
    <citation type="submission" date="2021-01" db="EMBL/GenBank/DDBJ databases">
        <title>Whole genome shotgun sequence of Virgisporangium aliadipatigenens NBRC 105644.</title>
        <authorList>
            <person name="Komaki H."/>
            <person name="Tamura T."/>
        </authorList>
    </citation>
    <scope>NUCLEOTIDE SEQUENCE</scope>
    <source>
        <strain evidence="2">NBRC 105644</strain>
    </source>
</reference>
<name>A0A8J3YU74_9ACTN</name>
<dbReference type="RefSeq" id="WP_203905000.1">
    <property type="nucleotide sequence ID" value="NZ_BOPF01000051.1"/>
</dbReference>
<evidence type="ECO:0000313" key="2">
    <source>
        <dbReference type="EMBL" id="GIJ51601.1"/>
    </source>
</evidence>
<gene>
    <name evidence="2" type="ORF">Val02_84870</name>
</gene>
<dbReference type="SUPFAM" id="SSF47413">
    <property type="entry name" value="lambda repressor-like DNA-binding domains"/>
    <property type="match status" value="1"/>
</dbReference>
<proteinExistence type="predicted"/>
<protein>
    <submittedName>
        <fullName evidence="2">Transcriptional regulator</fullName>
    </submittedName>
</protein>
<evidence type="ECO:0000313" key="3">
    <source>
        <dbReference type="Proteomes" id="UP000619260"/>
    </source>
</evidence>
<dbReference type="Gene3D" id="1.10.260.40">
    <property type="entry name" value="lambda repressor-like DNA-binding domains"/>
    <property type="match status" value="1"/>
</dbReference>
<dbReference type="Pfam" id="PF19054">
    <property type="entry name" value="DUF5753"/>
    <property type="match status" value="1"/>
</dbReference>
<dbReference type="EMBL" id="BOPF01000051">
    <property type="protein sequence ID" value="GIJ51601.1"/>
    <property type="molecule type" value="Genomic_DNA"/>
</dbReference>
<keyword evidence="3" id="KW-1185">Reference proteome</keyword>